<dbReference type="EMBL" id="JAATEP010000014">
    <property type="protein sequence ID" value="NJP92028.1"/>
    <property type="molecule type" value="Genomic_DNA"/>
</dbReference>
<dbReference type="RefSeq" id="WP_168011312.1">
    <property type="nucleotide sequence ID" value="NZ_JAATEP010000014.1"/>
</dbReference>
<evidence type="ECO:0000313" key="1">
    <source>
        <dbReference type="EMBL" id="NJP92028.1"/>
    </source>
</evidence>
<organism evidence="1 2">
    <name type="scientific">Nonomuraea composti</name>
    <dbReference type="NCBI Taxonomy" id="2720023"/>
    <lineage>
        <taxon>Bacteria</taxon>
        <taxon>Bacillati</taxon>
        <taxon>Actinomycetota</taxon>
        <taxon>Actinomycetes</taxon>
        <taxon>Streptosporangiales</taxon>
        <taxon>Streptosporangiaceae</taxon>
        <taxon>Nonomuraea</taxon>
    </lineage>
</organism>
<sequence length="132" mass="14443">MGPNDAELVQVYTRNVGKTIADVTFSSTADFEVVVEVEAGDAMFSAGAEYTVDIVVRDLTANDTIPFTPGRIKDNLGKPTWPKEDNAFVFTVQAANLASRKGHLCEVHGYLLVGIRNFDSSFARSRTFLIQP</sequence>
<keyword evidence="2" id="KW-1185">Reference proteome</keyword>
<accession>A0ABX1BA56</accession>
<comment type="caution">
    <text evidence="1">The sequence shown here is derived from an EMBL/GenBank/DDBJ whole genome shotgun (WGS) entry which is preliminary data.</text>
</comment>
<reference evidence="1 2" key="1">
    <citation type="submission" date="2020-03" db="EMBL/GenBank/DDBJ databases">
        <title>WGS of actinomycetes isolated from Thailand.</title>
        <authorList>
            <person name="Thawai C."/>
        </authorList>
    </citation>
    <scope>NUCLEOTIDE SEQUENCE [LARGE SCALE GENOMIC DNA]</scope>
    <source>
        <strain evidence="1 2">FMUSA5-5</strain>
    </source>
</reference>
<name>A0ABX1BA56_9ACTN</name>
<gene>
    <name evidence="1" type="ORF">HCN51_21620</name>
</gene>
<proteinExistence type="predicted"/>
<dbReference type="Proteomes" id="UP000696294">
    <property type="component" value="Unassembled WGS sequence"/>
</dbReference>
<evidence type="ECO:0000313" key="2">
    <source>
        <dbReference type="Proteomes" id="UP000696294"/>
    </source>
</evidence>
<protein>
    <submittedName>
        <fullName evidence="1">Uncharacterized protein</fullName>
    </submittedName>
</protein>